<dbReference type="GeneTree" id="ENSGT00390000001219"/>
<keyword evidence="3" id="KW-1185">Reference proteome</keyword>
<evidence type="ECO:0000313" key="3">
    <source>
        <dbReference type="Proteomes" id="UP000007875"/>
    </source>
</evidence>
<dbReference type="Proteomes" id="UP000007875">
    <property type="component" value="Unassembled WGS sequence"/>
</dbReference>
<feature type="region of interest" description="Disordered" evidence="1">
    <location>
        <begin position="131"/>
        <end position="178"/>
    </location>
</feature>
<evidence type="ECO:0000256" key="1">
    <source>
        <dbReference type="SAM" id="MobiDB-lite"/>
    </source>
</evidence>
<accession>H2Y9I0</accession>
<proteinExistence type="predicted"/>
<dbReference type="InParanoid" id="H2Y9I0"/>
<sequence>MMHIDNRSLVSKLLAISDTNEVFDQHGLCIGVDDGVTGWQCTKPYTKLKPKTKTDESQFSVRKRHLPPLPLQWKNISQFTSGAVKPAIVKPKKLVSVKPEKPQCVKERKKLNKKRLEKLVAMTKHCTEDTKCLSKPSENIEDRLEPTIKPPPGIGLSPKDAEQKIPSKFYEPNPKLRP</sequence>
<reference evidence="3" key="1">
    <citation type="submission" date="2003-08" db="EMBL/GenBank/DDBJ databases">
        <authorList>
            <person name="Birren B."/>
            <person name="Nusbaum C."/>
            <person name="Abebe A."/>
            <person name="Abouelleil A."/>
            <person name="Adekoya E."/>
            <person name="Ait-zahra M."/>
            <person name="Allen N."/>
            <person name="Allen T."/>
            <person name="An P."/>
            <person name="Anderson M."/>
            <person name="Anderson S."/>
            <person name="Arachchi H."/>
            <person name="Armbruster J."/>
            <person name="Bachantsang P."/>
            <person name="Baldwin J."/>
            <person name="Barry A."/>
            <person name="Bayul T."/>
            <person name="Blitshsteyn B."/>
            <person name="Bloom T."/>
            <person name="Blye J."/>
            <person name="Boguslavskiy L."/>
            <person name="Borowsky M."/>
            <person name="Boukhgalter B."/>
            <person name="Brunache A."/>
            <person name="Butler J."/>
            <person name="Calixte N."/>
            <person name="Calvo S."/>
            <person name="Camarata J."/>
            <person name="Campo K."/>
            <person name="Chang J."/>
            <person name="Cheshatsang Y."/>
            <person name="Citroen M."/>
            <person name="Collymore A."/>
            <person name="Considine T."/>
            <person name="Cook A."/>
            <person name="Cooke P."/>
            <person name="Corum B."/>
            <person name="Cuomo C."/>
            <person name="David R."/>
            <person name="Dawoe T."/>
            <person name="Degray S."/>
            <person name="Dodge S."/>
            <person name="Dooley K."/>
            <person name="Dorje P."/>
            <person name="Dorjee K."/>
            <person name="Dorris L."/>
            <person name="Duffey N."/>
            <person name="Dupes A."/>
            <person name="Elkins T."/>
            <person name="Engels R."/>
            <person name="Erickson J."/>
            <person name="Farina A."/>
            <person name="Faro S."/>
            <person name="Ferreira P."/>
            <person name="Fischer H."/>
            <person name="Fitzgerald M."/>
            <person name="Foley K."/>
            <person name="Gage D."/>
            <person name="Galagan J."/>
            <person name="Gearin G."/>
            <person name="Gnerre S."/>
            <person name="Gnirke A."/>
            <person name="Goyette A."/>
            <person name="Graham J."/>
            <person name="Grandbois E."/>
            <person name="Gyaltsen K."/>
            <person name="Hafez N."/>
            <person name="Hagopian D."/>
            <person name="Hagos B."/>
            <person name="Hall J."/>
            <person name="Hatcher B."/>
            <person name="Heller A."/>
            <person name="Higgins H."/>
            <person name="Honan T."/>
            <person name="Horn A."/>
            <person name="Houde N."/>
            <person name="Hughes L."/>
            <person name="Hulme W."/>
            <person name="Husby E."/>
            <person name="Iliev I."/>
            <person name="Jaffe D."/>
            <person name="Jones C."/>
            <person name="Kamal M."/>
            <person name="Kamat A."/>
            <person name="Kamvysselis M."/>
            <person name="Karlsson E."/>
            <person name="Kells C."/>
            <person name="Kieu A."/>
            <person name="Kisner P."/>
            <person name="Kodira C."/>
            <person name="Kulbokas E."/>
            <person name="Labutti K."/>
            <person name="Lama D."/>
            <person name="Landers T."/>
            <person name="Leger J."/>
            <person name="Levine S."/>
            <person name="Lewis D."/>
            <person name="Lewis T."/>
            <person name="Lindblad-toh K."/>
            <person name="Liu X."/>
            <person name="Lokyitsang T."/>
            <person name="Lokyitsang Y."/>
            <person name="Lucien O."/>
            <person name="Lui A."/>
            <person name="Ma L.J."/>
            <person name="Mabbitt R."/>
            <person name="Macdonald J."/>
            <person name="Maclean C."/>
            <person name="Major J."/>
            <person name="Manning J."/>
            <person name="Marabella R."/>
            <person name="Maru K."/>
            <person name="Matthews C."/>
            <person name="Mauceli E."/>
            <person name="Mccarthy M."/>
            <person name="Mcdonough S."/>
            <person name="Mcghee T."/>
            <person name="Meldrim J."/>
            <person name="Meneus L."/>
            <person name="Mesirov J."/>
            <person name="Mihalev A."/>
            <person name="Mihova T."/>
            <person name="Mikkelsen T."/>
            <person name="Mlenga V."/>
            <person name="Moru K."/>
            <person name="Mozes J."/>
            <person name="Mulrain L."/>
            <person name="Munson G."/>
            <person name="Naylor J."/>
            <person name="Newes C."/>
            <person name="Nguyen C."/>
            <person name="Nguyen N."/>
            <person name="Nguyen T."/>
            <person name="Nicol R."/>
            <person name="Nielsen C."/>
            <person name="Nizzari M."/>
            <person name="Norbu C."/>
            <person name="Norbu N."/>
            <person name="O'donnell P."/>
            <person name="Okoawo O."/>
            <person name="O'leary S."/>
            <person name="Omotosho B."/>
            <person name="O'neill K."/>
            <person name="Osman S."/>
            <person name="Parker S."/>
            <person name="Perrin D."/>
            <person name="Phunkhang P."/>
            <person name="Piqani B."/>
            <person name="Purcell S."/>
            <person name="Rachupka T."/>
            <person name="Ramasamy U."/>
            <person name="Rameau R."/>
            <person name="Ray V."/>
            <person name="Raymond C."/>
            <person name="Retta R."/>
            <person name="Richardson S."/>
            <person name="Rise C."/>
            <person name="Rodriguez J."/>
            <person name="Rogers J."/>
            <person name="Rogov P."/>
            <person name="Rutman M."/>
            <person name="Schupbach R."/>
            <person name="Seaman C."/>
            <person name="Settipalli S."/>
            <person name="Sharpe T."/>
            <person name="Sheridan J."/>
            <person name="Sherpa N."/>
            <person name="Shi J."/>
            <person name="Smirnov S."/>
            <person name="Smith C."/>
            <person name="Sougnez C."/>
            <person name="Spencer B."/>
            <person name="Stalker J."/>
            <person name="Stange-thomann N."/>
            <person name="Stavropoulos S."/>
            <person name="Stetson K."/>
            <person name="Stone C."/>
            <person name="Stone S."/>
            <person name="Stubbs M."/>
            <person name="Talamas J."/>
            <person name="Tchuinga P."/>
            <person name="Tenzing P."/>
            <person name="Tesfaye S."/>
            <person name="Theodore J."/>
            <person name="Thoulutsang Y."/>
            <person name="Topham K."/>
            <person name="Towey S."/>
            <person name="Tsamla T."/>
            <person name="Tsomo N."/>
            <person name="Vallee D."/>
            <person name="Vassiliev H."/>
            <person name="Venkataraman V."/>
            <person name="Vinson J."/>
            <person name="Vo A."/>
            <person name="Wade C."/>
            <person name="Wang S."/>
            <person name="Wangchuk T."/>
            <person name="Wangdi T."/>
            <person name="Whittaker C."/>
            <person name="Wilkinson J."/>
            <person name="Wu Y."/>
            <person name="Wyman D."/>
            <person name="Yadav S."/>
            <person name="Yang S."/>
            <person name="Yang X."/>
            <person name="Yeager S."/>
            <person name="Yee E."/>
            <person name="Young G."/>
            <person name="Zainoun J."/>
            <person name="Zembeck L."/>
            <person name="Zimmer A."/>
            <person name="Zody M."/>
            <person name="Lander E."/>
        </authorList>
    </citation>
    <scope>NUCLEOTIDE SEQUENCE [LARGE SCALE GENOMIC DNA]</scope>
</reference>
<evidence type="ECO:0000313" key="2">
    <source>
        <dbReference type="Ensembl" id="ENSCSAVP00000001978.1"/>
    </source>
</evidence>
<organism evidence="2 3">
    <name type="scientific">Ciona savignyi</name>
    <name type="common">Pacific transparent sea squirt</name>
    <dbReference type="NCBI Taxonomy" id="51511"/>
    <lineage>
        <taxon>Eukaryota</taxon>
        <taxon>Metazoa</taxon>
        <taxon>Chordata</taxon>
        <taxon>Tunicata</taxon>
        <taxon>Ascidiacea</taxon>
        <taxon>Phlebobranchia</taxon>
        <taxon>Cionidae</taxon>
        <taxon>Ciona</taxon>
    </lineage>
</organism>
<feature type="compositionally biased region" description="Basic and acidic residues" evidence="1">
    <location>
        <begin position="131"/>
        <end position="146"/>
    </location>
</feature>
<name>H2Y9I0_CIOSA</name>
<reference evidence="2" key="3">
    <citation type="submission" date="2025-09" db="UniProtKB">
        <authorList>
            <consortium name="Ensembl"/>
        </authorList>
    </citation>
    <scope>IDENTIFICATION</scope>
</reference>
<reference evidence="2" key="2">
    <citation type="submission" date="2025-08" db="UniProtKB">
        <authorList>
            <consortium name="Ensembl"/>
        </authorList>
    </citation>
    <scope>IDENTIFICATION</scope>
</reference>
<dbReference type="AlphaFoldDB" id="H2Y9I0"/>
<protein>
    <submittedName>
        <fullName evidence="2">Uncharacterized protein</fullName>
    </submittedName>
</protein>
<dbReference type="Ensembl" id="ENSCSAVT00000002012.1">
    <property type="protein sequence ID" value="ENSCSAVP00000001978.1"/>
    <property type="gene ID" value="ENSCSAVG00000001153.1"/>
</dbReference>
<dbReference type="HOGENOM" id="CLU_1510086_0_0_1"/>